<dbReference type="Proteomes" id="UP000499080">
    <property type="component" value="Unassembled WGS sequence"/>
</dbReference>
<organism evidence="1 2">
    <name type="scientific">Araneus ventricosus</name>
    <name type="common">Orbweaver spider</name>
    <name type="synonym">Epeira ventricosa</name>
    <dbReference type="NCBI Taxonomy" id="182803"/>
    <lineage>
        <taxon>Eukaryota</taxon>
        <taxon>Metazoa</taxon>
        <taxon>Ecdysozoa</taxon>
        <taxon>Arthropoda</taxon>
        <taxon>Chelicerata</taxon>
        <taxon>Arachnida</taxon>
        <taxon>Araneae</taxon>
        <taxon>Araneomorphae</taxon>
        <taxon>Entelegynae</taxon>
        <taxon>Araneoidea</taxon>
        <taxon>Araneidae</taxon>
        <taxon>Araneus</taxon>
    </lineage>
</organism>
<dbReference type="OrthoDB" id="6436164at2759"/>
<proteinExistence type="predicted"/>
<evidence type="ECO:0000313" key="1">
    <source>
        <dbReference type="EMBL" id="GBO38111.1"/>
    </source>
</evidence>
<dbReference type="AlphaFoldDB" id="A0A4Y2WM25"/>
<keyword evidence="2" id="KW-1185">Reference proteome</keyword>
<comment type="caution">
    <text evidence="1">The sequence shown here is derived from an EMBL/GenBank/DDBJ whole genome shotgun (WGS) entry which is preliminary data.</text>
</comment>
<gene>
    <name evidence="1" type="ORF">AVEN_122116_1</name>
</gene>
<dbReference type="EMBL" id="BGPR01062732">
    <property type="protein sequence ID" value="GBO38111.1"/>
    <property type="molecule type" value="Genomic_DNA"/>
</dbReference>
<evidence type="ECO:0000313" key="2">
    <source>
        <dbReference type="Proteomes" id="UP000499080"/>
    </source>
</evidence>
<accession>A0A4Y2WM25</accession>
<sequence>MKLPVDHLIEQMRLPKDLIRKTNTMCLAILKNLIPLELVKNTTIMKAALDYIARLLKDKYNLGYLYYLHSMNKRMLIPLDVEFNGELAIEKARFDQVVEEFDKLSSEFAPRDTFIFDITRVELLYFFYYFNHSRFDLDCRQPHSAMRERTCTFYFRTKQNYEK</sequence>
<protein>
    <submittedName>
        <fullName evidence="1">Uncharacterized protein</fullName>
    </submittedName>
</protein>
<name>A0A4Y2WM25_ARAVE</name>
<reference evidence="1 2" key="1">
    <citation type="journal article" date="2019" name="Sci. Rep.">
        <title>Orb-weaving spider Araneus ventricosus genome elucidates the spidroin gene catalogue.</title>
        <authorList>
            <person name="Kono N."/>
            <person name="Nakamura H."/>
            <person name="Ohtoshi R."/>
            <person name="Moran D.A.P."/>
            <person name="Shinohara A."/>
            <person name="Yoshida Y."/>
            <person name="Fujiwara M."/>
            <person name="Mori M."/>
            <person name="Tomita M."/>
            <person name="Arakawa K."/>
        </authorList>
    </citation>
    <scope>NUCLEOTIDE SEQUENCE [LARGE SCALE GENOMIC DNA]</scope>
</reference>